<sequence length="444" mass="51127">MRAEFLILIPDNDSFCNTKKGFVDILKIDSLISITGQNLAFRRSPKSKDIVSVKFRVDTAKVKSQAERYFLFSMECEDQNFVDEFFELCEKIKAIVQRISPGSTSINVLWDDVGRIYAEKSYPIINETENLMRRLIAKFMLITVGMNWSKDAFNDALQKKIKNFGDEDTYLNDLYKLDFIHLNEVLFEKKRDIGIDELTRLLSKTNFSKADQEQISKYVPRSNWEKYFSELVDKKDSSLETKWKMLYELRNKVAHNRNVKKAEFEKIKGLSTDIKIIIDKAISKLGDIDINADEREIILESHFSELKTDVFGATSHTVVESVAEYFVRNGFGVQMYLTSSKTGLGDFSAGKDGDMFIVEVITHTPLIFSMRWRELIKKYRDAFPGDPALDPIPKLNVVVVVPKDAEIDRVPRIKKITDPMEIYFIDALTVTIGTLTDDNVFVQI</sequence>
<reference evidence="1 2" key="1">
    <citation type="submission" date="2020-08" db="EMBL/GenBank/DDBJ databases">
        <title>Novel species isolated from subtropical streams in China.</title>
        <authorList>
            <person name="Lu H."/>
        </authorList>
    </citation>
    <scope>NUCLEOTIDE SEQUENCE [LARGE SCALE GENOMIC DNA]</scope>
    <source>
        <strain evidence="1 2">NL8W</strain>
    </source>
</reference>
<name>A0ABR6ZIQ1_9BURK</name>
<dbReference type="RefSeq" id="WP_186957304.1">
    <property type="nucleotide sequence ID" value="NZ_JACOFX010000044.1"/>
</dbReference>
<protein>
    <recommendedName>
        <fullName evidence="3">Apea-like HEPN domain-containing protein</fullName>
    </recommendedName>
</protein>
<evidence type="ECO:0008006" key="3">
    <source>
        <dbReference type="Google" id="ProtNLM"/>
    </source>
</evidence>
<keyword evidence="2" id="KW-1185">Reference proteome</keyword>
<evidence type="ECO:0000313" key="2">
    <source>
        <dbReference type="Proteomes" id="UP000646911"/>
    </source>
</evidence>
<organism evidence="1 2">
    <name type="scientific">Undibacterium umbellatum</name>
    <dbReference type="NCBI Taxonomy" id="2762300"/>
    <lineage>
        <taxon>Bacteria</taxon>
        <taxon>Pseudomonadati</taxon>
        <taxon>Pseudomonadota</taxon>
        <taxon>Betaproteobacteria</taxon>
        <taxon>Burkholderiales</taxon>
        <taxon>Oxalobacteraceae</taxon>
        <taxon>Undibacterium</taxon>
    </lineage>
</organism>
<dbReference type="EMBL" id="JACOFX010000044">
    <property type="protein sequence ID" value="MBC3911602.1"/>
    <property type="molecule type" value="Genomic_DNA"/>
</dbReference>
<evidence type="ECO:0000313" key="1">
    <source>
        <dbReference type="EMBL" id="MBC3911602.1"/>
    </source>
</evidence>
<dbReference type="Proteomes" id="UP000646911">
    <property type="component" value="Unassembled WGS sequence"/>
</dbReference>
<accession>A0ABR6ZIQ1</accession>
<gene>
    <name evidence="1" type="ORF">H8L47_28970</name>
</gene>
<proteinExistence type="predicted"/>
<comment type="caution">
    <text evidence="1">The sequence shown here is derived from an EMBL/GenBank/DDBJ whole genome shotgun (WGS) entry which is preliminary data.</text>
</comment>